<dbReference type="InterPro" id="IPR035699">
    <property type="entry name" value="AAA_6"/>
</dbReference>
<keyword evidence="9" id="KW-0175">Coiled coil</keyword>
<protein>
    <recommendedName>
        <fullName evidence="14">AAA+ ATPase domain-containing protein</fullName>
    </recommendedName>
</protein>
<dbReference type="Gene3D" id="1.20.1270.280">
    <property type="match status" value="1"/>
</dbReference>
<comment type="similarity">
    <text evidence="3">Belongs to the dynein heavy chain family.</text>
</comment>
<dbReference type="Gene3D" id="1.20.58.1120">
    <property type="match status" value="1"/>
</dbReference>
<keyword evidence="8" id="KW-0243">Dynein</keyword>
<dbReference type="FunFam" id="3.10.490.20:FF:000009">
    <property type="entry name" value="Dynein heavy chain 4"/>
    <property type="match status" value="1"/>
</dbReference>
<dbReference type="InterPro" id="IPR013602">
    <property type="entry name" value="Dynein_heavy_linker"/>
</dbReference>
<dbReference type="FunFam" id="1.10.8.710:FF:000001">
    <property type="entry name" value="Dynein axonemal heavy chain 2"/>
    <property type="match status" value="1"/>
</dbReference>
<dbReference type="InterPro" id="IPR027417">
    <property type="entry name" value="P-loop_NTPase"/>
</dbReference>
<dbReference type="SMART" id="SM00382">
    <property type="entry name" value="AAA"/>
    <property type="match status" value="2"/>
</dbReference>
<evidence type="ECO:0000256" key="13">
    <source>
        <dbReference type="ARBA" id="ARBA00023273"/>
    </source>
</evidence>
<evidence type="ECO:0000256" key="5">
    <source>
        <dbReference type="ARBA" id="ARBA00022701"/>
    </source>
</evidence>
<dbReference type="Gene3D" id="3.20.180.20">
    <property type="entry name" value="Dynein heavy chain, N-terminal domain 2"/>
    <property type="match status" value="1"/>
</dbReference>
<evidence type="ECO:0000256" key="6">
    <source>
        <dbReference type="ARBA" id="ARBA00022741"/>
    </source>
</evidence>
<evidence type="ECO:0000259" key="14">
    <source>
        <dbReference type="SMART" id="SM00382"/>
    </source>
</evidence>
<proteinExistence type="inferred from homology"/>
<keyword evidence="13" id="KW-0966">Cell projection</keyword>
<dbReference type="Pfam" id="PF08393">
    <property type="entry name" value="DHC_N2"/>
    <property type="match status" value="1"/>
</dbReference>
<evidence type="ECO:0000256" key="11">
    <source>
        <dbReference type="ARBA" id="ARBA00023175"/>
    </source>
</evidence>
<dbReference type="GO" id="GO:0005524">
    <property type="term" value="F:ATP binding"/>
    <property type="evidence" value="ECO:0007669"/>
    <property type="project" value="UniProtKB-KW"/>
</dbReference>
<evidence type="ECO:0000256" key="3">
    <source>
        <dbReference type="ARBA" id="ARBA00008887"/>
    </source>
</evidence>
<dbReference type="InterPro" id="IPR003593">
    <property type="entry name" value="AAA+_ATPase"/>
</dbReference>
<dbReference type="OrthoDB" id="10251809at2759"/>
<keyword evidence="5" id="KW-0493">Microtubule</keyword>
<dbReference type="Gene3D" id="1.10.8.710">
    <property type="match status" value="1"/>
</dbReference>
<dbReference type="GO" id="GO:0030286">
    <property type="term" value="C:dynein complex"/>
    <property type="evidence" value="ECO:0007669"/>
    <property type="project" value="UniProtKB-KW"/>
</dbReference>
<dbReference type="InParanoid" id="E4XI98"/>
<keyword evidence="7" id="KW-0067">ATP-binding</keyword>
<dbReference type="GO" id="GO:0005929">
    <property type="term" value="C:cilium"/>
    <property type="evidence" value="ECO:0007669"/>
    <property type="project" value="UniProtKB-SubCell"/>
</dbReference>
<evidence type="ECO:0000313" key="16">
    <source>
        <dbReference type="Proteomes" id="UP000001307"/>
    </source>
</evidence>
<evidence type="ECO:0000256" key="12">
    <source>
        <dbReference type="ARBA" id="ARBA00023212"/>
    </source>
</evidence>
<name>E4XI98_OIKDI</name>
<dbReference type="InterPro" id="IPR043157">
    <property type="entry name" value="Dynein_AAA1S"/>
</dbReference>
<dbReference type="FunFam" id="3.40.50.300:FF:000063">
    <property type="entry name" value="dynein heavy chain 6, axonemal"/>
    <property type="match status" value="1"/>
</dbReference>
<keyword evidence="11" id="KW-0505">Motor protein</keyword>
<evidence type="ECO:0000256" key="8">
    <source>
        <dbReference type="ARBA" id="ARBA00023017"/>
    </source>
</evidence>
<dbReference type="EMBL" id="FN653054">
    <property type="protein sequence ID" value="CBY10299.1"/>
    <property type="molecule type" value="Genomic_DNA"/>
</dbReference>
<keyword evidence="10" id="KW-0969">Cilium</keyword>
<dbReference type="InterPro" id="IPR041658">
    <property type="entry name" value="AAA_lid_11"/>
</dbReference>
<dbReference type="GO" id="GO:0045505">
    <property type="term" value="F:dynein intermediate chain binding"/>
    <property type="evidence" value="ECO:0007669"/>
    <property type="project" value="InterPro"/>
</dbReference>
<accession>E4XI98</accession>
<dbReference type="SUPFAM" id="SSF52540">
    <property type="entry name" value="P-loop containing nucleoside triphosphate hydrolases"/>
    <property type="match status" value="2"/>
</dbReference>
<dbReference type="Pfam" id="PF18199">
    <property type="entry name" value="Dynein_C"/>
    <property type="match status" value="1"/>
</dbReference>
<evidence type="ECO:0000313" key="15">
    <source>
        <dbReference type="EMBL" id="CBY10299.1"/>
    </source>
</evidence>
<feature type="domain" description="AAA+ ATPase" evidence="14">
    <location>
        <begin position="660"/>
        <end position="952"/>
    </location>
</feature>
<gene>
    <name evidence="15" type="ORF">GSOID_T00011237001</name>
</gene>
<evidence type="ECO:0000256" key="7">
    <source>
        <dbReference type="ARBA" id="ARBA00022840"/>
    </source>
</evidence>
<dbReference type="GO" id="GO:0005874">
    <property type="term" value="C:microtubule"/>
    <property type="evidence" value="ECO:0007669"/>
    <property type="project" value="UniProtKB-KW"/>
</dbReference>
<dbReference type="PANTHER" id="PTHR45703:SF36">
    <property type="entry name" value="DYNEIN HEAVY CHAIN, CYTOPLASMIC"/>
    <property type="match status" value="1"/>
</dbReference>
<evidence type="ECO:0000256" key="4">
    <source>
        <dbReference type="ARBA" id="ARBA00022490"/>
    </source>
</evidence>
<dbReference type="PANTHER" id="PTHR45703">
    <property type="entry name" value="DYNEIN HEAVY CHAIN"/>
    <property type="match status" value="1"/>
</dbReference>
<organism evidence="15">
    <name type="scientific">Oikopleura dioica</name>
    <name type="common">Tunicate</name>
    <dbReference type="NCBI Taxonomy" id="34765"/>
    <lineage>
        <taxon>Eukaryota</taxon>
        <taxon>Metazoa</taxon>
        <taxon>Chordata</taxon>
        <taxon>Tunicata</taxon>
        <taxon>Appendicularia</taxon>
        <taxon>Copelata</taxon>
        <taxon>Oikopleuridae</taxon>
        <taxon>Oikopleura</taxon>
    </lineage>
</organism>
<keyword evidence="16" id="KW-1185">Reference proteome</keyword>
<reference evidence="15" key="1">
    <citation type="journal article" date="2010" name="Science">
        <title>Plasticity of animal genome architecture unmasked by rapid evolution of a pelagic tunicate.</title>
        <authorList>
            <person name="Denoeud F."/>
            <person name="Henriet S."/>
            <person name="Mungpakdee S."/>
            <person name="Aury J.M."/>
            <person name="Da Silva C."/>
            <person name="Brinkmann H."/>
            <person name="Mikhaleva J."/>
            <person name="Olsen L.C."/>
            <person name="Jubin C."/>
            <person name="Canestro C."/>
            <person name="Bouquet J.M."/>
            <person name="Danks G."/>
            <person name="Poulain J."/>
            <person name="Campsteijn C."/>
            <person name="Adamski M."/>
            <person name="Cross I."/>
            <person name="Yadetie F."/>
            <person name="Muffato M."/>
            <person name="Louis A."/>
            <person name="Butcher S."/>
            <person name="Tsagkogeorga G."/>
            <person name="Konrad A."/>
            <person name="Singh S."/>
            <person name="Jensen M.F."/>
            <person name="Cong E.H."/>
            <person name="Eikeseth-Otteraa H."/>
            <person name="Noel B."/>
            <person name="Anthouard V."/>
            <person name="Porcel B.M."/>
            <person name="Kachouri-Lafond R."/>
            <person name="Nishino A."/>
            <person name="Ugolini M."/>
            <person name="Chourrout P."/>
            <person name="Nishida H."/>
            <person name="Aasland R."/>
            <person name="Huzurbazar S."/>
            <person name="Westhof E."/>
            <person name="Delsuc F."/>
            <person name="Lehrach H."/>
            <person name="Reinhardt R."/>
            <person name="Weissenbach J."/>
            <person name="Roy S.W."/>
            <person name="Artiguenave F."/>
            <person name="Postlethwait J.H."/>
            <person name="Manak J.R."/>
            <person name="Thompson E.M."/>
            <person name="Jaillon O."/>
            <person name="Du Pasquier L."/>
            <person name="Boudinot P."/>
            <person name="Liberles D.A."/>
            <person name="Volff J.N."/>
            <person name="Philippe H."/>
            <person name="Lenhard B."/>
            <person name="Roest Crollius H."/>
            <person name="Wincker P."/>
            <person name="Chourrout D."/>
        </authorList>
    </citation>
    <scope>NUCLEOTIDE SEQUENCE [LARGE SCALE GENOMIC DNA]</scope>
</reference>
<dbReference type="Pfam" id="PF18198">
    <property type="entry name" value="AAA_lid_11"/>
    <property type="match status" value="1"/>
</dbReference>
<evidence type="ECO:0000256" key="2">
    <source>
        <dbReference type="ARBA" id="ARBA00004245"/>
    </source>
</evidence>
<comment type="subcellular location">
    <subcellularLocation>
        <location evidence="1">Cell projection</location>
        <location evidence="1">Cilium</location>
    </subcellularLocation>
    <subcellularLocation>
        <location evidence="2">Cytoplasm</location>
        <location evidence="2">Cytoskeleton</location>
    </subcellularLocation>
</comment>
<sequence length="1420" mass="161317">MGNIDFIKENDLVVNADEITLFLEQNQMTSKIEIMNSFERFLAIQARKVDVQKAYFSSPKMTVLTNSISSAADSFESTWTDLICTVNNLQSLINPVIVPKIEAMEKLLFQLKTDLDNFLEEKRVAIPRLFFVPDEEVLELYAICHPCCTSGDDFDLVAPILEKLYEGVKSVEHDDDFITAMISRLGEKLRLARPVSFKTSPEDWLPRFEESMKVTVELAIQKAYETFDKFENRIEWIKSNCAQASILVIQIKHAEMVDEAIASQKLNEVVDNINDQLAELTKESLKNLNELDRCTIQNLIIIQVHNRDLLCQMISDNHESSTTIRWQCQLRFYLENGKVIVRMMSWEMEYGNEYLGNYSQLVITPLTDRAYRTIISAKQYHFGAAPQGPAGTGKTETTRDLARALGMNCVVVNSSDQIDEKITAQIFKGALASGSWVCFDEFNRIVNEVLVNVGEQLKIVKEHKEKGATCFEEFCGTKNLKARFIAVTMNPGYAGRTELPENLKPFFRPISMMVPDYALIAEIMLYSSGFQTADVLGKKLTLVHKLCSEQLSSQDHYDYGMRAVKHSVSSAKKLKLFYPDENETNLLAEALCSLHFGKLVKNDISQFEAIMNDVFPKYQSIDRDYNEFKKAAALVCETLGLKATGDFISRVVLTFRTLKLRHGIMIIGKSGTGKTTILKVLEKTLALLSEKNHVQDGEQIQAVDSEIIFIKTMNTSELYGSFDSTTKKWSDGKLTKVFRKFSEQNDGKQKWMIFDGPVDAIWVENLNQVLDDNKKLPLANGEVIPATENMRFIFNVQDVACASPATVSRCGFINLSEQFVDPYNISESICDATLLAKFQNKNVMFSSSTLLKIDILKRFSSAEQRIFTSSTTKIQVREMLSSAGDILIIHNINHPLKEAYGAQPALEVVREYLENGGSKTIIAFFDRQGVPISPALLRHFKIAEDISLLKTSQKLEFDALKQKLSQQSCNLKEKILSALDLDFLKKKSFFGQMTENNQVFYSSLIFSLCVFHAVVTERANHVPDGWNIPYAFKHEDLVISFEQLESLSSNFKNNNDKIVEIQTLRYLVGECNYGGRISDDKDRRLCVNLLDDFIFSDIADAKFILNRSFFTDLNLEEKSTKLDEIFNNQSLLSLMSLNESALKNQPLHSAENIFTGFSNFFRYLKEVSIASACKDSPFSFFVTSELERYKKLVNRLISQMEDFSEAVNGKIQFRESHKRMLASFAKREVPENWKRNSFARSSANTSMKDFVQELKSRVEYFNAWAENGTLKSYDISKLFFPQSFFTTVLQNFARSSSVSIDEVTFDFKMLAPHEPSVGVMISGLFIVGASFDIGKQNLILNNGSIFNFPEIWVKPVLKKELDHSGAFYECPVYKTKERRGVLSTTGHSTNFLMMLRIPISEEEKESSFVKRGVALLCSKD</sequence>
<evidence type="ECO:0000256" key="10">
    <source>
        <dbReference type="ARBA" id="ARBA00023069"/>
    </source>
</evidence>
<dbReference type="Gene3D" id="3.40.50.300">
    <property type="entry name" value="P-loop containing nucleotide triphosphate hydrolases"/>
    <property type="match status" value="2"/>
</dbReference>
<dbReference type="GO" id="GO:0051959">
    <property type="term" value="F:dynein light intermediate chain binding"/>
    <property type="evidence" value="ECO:0007669"/>
    <property type="project" value="InterPro"/>
</dbReference>
<evidence type="ECO:0000256" key="1">
    <source>
        <dbReference type="ARBA" id="ARBA00004138"/>
    </source>
</evidence>
<dbReference type="InterPro" id="IPR041228">
    <property type="entry name" value="Dynein_C"/>
</dbReference>
<dbReference type="InterPro" id="IPR043160">
    <property type="entry name" value="Dynein_C_barrel"/>
</dbReference>
<evidence type="ECO:0000256" key="9">
    <source>
        <dbReference type="ARBA" id="ARBA00023054"/>
    </source>
</evidence>
<dbReference type="InterPro" id="IPR026983">
    <property type="entry name" value="DHC"/>
</dbReference>
<dbReference type="GO" id="GO:0007018">
    <property type="term" value="P:microtubule-based movement"/>
    <property type="evidence" value="ECO:0007669"/>
    <property type="project" value="InterPro"/>
</dbReference>
<dbReference type="Gene3D" id="1.10.8.720">
    <property type="entry name" value="Region D6 of dynein motor"/>
    <property type="match status" value="1"/>
</dbReference>
<dbReference type="Gene3D" id="3.10.490.20">
    <property type="match status" value="1"/>
</dbReference>
<dbReference type="Pfam" id="PF12774">
    <property type="entry name" value="AAA_6"/>
    <property type="match status" value="1"/>
</dbReference>
<dbReference type="InterPro" id="IPR042228">
    <property type="entry name" value="Dynein_linker_3"/>
</dbReference>
<feature type="domain" description="AAA+ ATPase" evidence="14">
    <location>
        <begin position="380"/>
        <end position="518"/>
    </location>
</feature>
<keyword evidence="12" id="KW-0206">Cytoskeleton</keyword>
<dbReference type="Proteomes" id="UP000001307">
    <property type="component" value="Unassembled WGS sequence"/>
</dbReference>
<dbReference type="InterPro" id="IPR042219">
    <property type="entry name" value="AAA_lid_11_sf"/>
</dbReference>
<keyword evidence="6" id="KW-0547">Nucleotide-binding</keyword>
<keyword evidence="4" id="KW-0963">Cytoplasm</keyword>